<evidence type="ECO:0000259" key="6">
    <source>
        <dbReference type="PROSITE" id="PS50089"/>
    </source>
</evidence>
<dbReference type="GO" id="GO:0006511">
    <property type="term" value="P:ubiquitin-dependent protein catabolic process"/>
    <property type="evidence" value="ECO:0007669"/>
    <property type="project" value="TreeGrafter"/>
</dbReference>
<dbReference type="GO" id="GO:0005634">
    <property type="term" value="C:nucleus"/>
    <property type="evidence" value="ECO:0007669"/>
    <property type="project" value="TreeGrafter"/>
</dbReference>
<accession>A0A2A9ME41</accession>
<keyword evidence="8" id="KW-1185">Reference proteome</keyword>
<feature type="region of interest" description="Disordered" evidence="5">
    <location>
        <begin position="326"/>
        <end position="369"/>
    </location>
</feature>
<dbReference type="PANTHER" id="PTHR45931">
    <property type="entry name" value="SI:CH211-59O9.10"/>
    <property type="match status" value="1"/>
</dbReference>
<feature type="region of interest" description="Disordered" evidence="5">
    <location>
        <begin position="239"/>
        <end position="266"/>
    </location>
</feature>
<dbReference type="SUPFAM" id="SSF57850">
    <property type="entry name" value="RING/U-box"/>
    <property type="match status" value="1"/>
</dbReference>
<feature type="region of interest" description="Disordered" evidence="5">
    <location>
        <begin position="497"/>
        <end position="516"/>
    </location>
</feature>
<dbReference type="InterPro" id="IPR013083">
    <property type="entry name" value="Znf_RING/FYVE/PHD"/>
</dbReference>
<dbReference type="RefSeq" id="XP_029217661.1">
    <property type="nucleotide sequence ID" value="XM_029366230.1"/>
</dbReference>
<feature type="compositionally biased region" description="Low complexity" evidence="5">
    <location>
        <begin position="1309"/>
        <end position="1320"/>
    </location>
</feature>
<feature type="region of interest" description="Disordered" evidence="5">
    <location>
        <begin position="136"/>
        <end position="167"/>
    </location>
</feature>
<evidence type="ECO:0000256" key="2">
    <source>
        <dbReference type="ARBA" id="ARBA00022771"/>
    </source>
</evidence>
<dbReference type="SMART" id="SM00184">
    <property type="entry name" value="RING"/>
    <property type="match status" value="1"/>
</dbReference>
<feature type="region of interest" description="Disordered" evidence="5">
    <location>
        <begin position="1202"/>
        <end position="1372"/>
    </location>
</feature>
<dbReference type="KEGG" id="bbes:BESB_078680"/>
<reference evidence="7 8" key="1">
    <citation type="submission" date="2017-09" db="EMBL/GenBank/DDBJ databases">
        <title>Genome sequencing of Besnoitia besnoiti strain Bb-Ger1.</title>
        <authorList>
            <person name="Schares G."/>
            <person name="Venepally P."/>
            <person name="Lorenzi H.A."/>
        </authorList>
    </citation>
    <scope>NUCLEOTIDE SEQUENCE [LARGE SCALE GENOMIC DNA]</scope>
    <source>
        <strain evidence="7 8">Bb-Ger1</strain>
    </source>
</reference>
<evidence type="ECO:0000256" key="1">
    <source>
        <dbReference type="ARBA" id="ARBA00022723"/>
    </source>
</evidence>
<dbReference type="VEuPathDB" id="ToxoDB:BESB_078680"/>
<organism evidence="7 8">
    <name type="scientific">Besnoitia besnoiti</name>
    <name type="common">Apicomplexan protozoan</name>
    <dbReference type="NCBI Taxonomy" id="94643"/>
    <lineage>
        <taxon>Eukaryota</taxon>
        <taxon>Sar</taxon>
        <taxon>Alveolata</taxon>
        <taxon>Apicomplexa</taxon>
        <taxon>Conoidasida</taxon>
        <taxon>Coccidia</taxon>
        <taxon>Eucoccidiorida</taxon>
        <taxon>Eimeriorina</taxon>
        <taxon>Sarcocystidae</taxon>
        <taxon>Besnoitia</taxon>
    </lineage>
</organism>
<dbReference type="Pfam" id="PF13639">
    <property type="entry name" value="zf-RING_2"/>
    <property type="match status" value="1"/>
</dbReference>
<dbReference type="EMBL" id="NWUJ01000008">
    <property type="protein sequence ID" value="PFH33652.1"/>
    <property type="molecule type" value="Genomic_DNA"/>
</dbReference>
<feature type="compositionally biased region" description="Polar residues" evidence="5">
    <location>
        <begin position="30"/>
        <end position="43"/>
    </location>
</feature>
<evidence type="ECO:0000313" key="8">
    <source>
        <dbReference type="Proteomes" id="UP000224006"/>
    </source>
</evidence>
<feature type="compositionally biased region" description="Basic and acidic residues" evidence="5">
    <location>
        <begin position="1470"/>
        <end position="1480"/>
    </location>
</feature>
<sequence>MAPLSISRLLLSRKGSKTNSSVAPPLDSPQPLTDSRLTTQQSDASADLADFEAALSAIEASAFSSSSHAADYAPAGEVEPYLSPSKSSVIRCGVLASPRLSRLSSRLFKRASSSAESVANADPACPIASSKRADAATGRASGCDKESDAASGKNSSCESLPCSEKSPSFTDSVALATRSAIRAAVLKSRAILSSPSSHSSARSDRAAEGQIREEETAAEDPFLGSSCRCAAPVTHAGDASARSVQPAEEEVKPSAPLDAPPYDAASLGAGEKSKALTVSAAESHAYATISSALHRDVAGGKNRSSLGAAGGLAVALYACRLGEASSRKTCHGPSGSTSAPDGEQRARSPRRRPGDGSQARGGVSADRRAFPHRCQHRLWGSSALSSARSEWTAPMSSARMEKRSTPPVVPIASPRLRPPSYPPASFVALRRAQETPRGDAVPAAPAATQCVPPAVAASSAAAGTREIEAVSSDGRGSDAASSTSSIVIFESEDSLDSPTAVASRWSQPRTARDSPLSLEFSEDADIHDEAAAAPGEADEADALRRAAMLAPQAELGGLADEHAEAELELVNEAGEGTEEFREAAAVDLDECYGDCSSDGVPREAFPFALDDAETPGAARSAGEQMPQGQGWEEAEDLTEEVGTRPVEAVAPEATSEPIGEEIAGTWHAEEQTEACVEAEATPAVVAGAPATRCPECSLYLPQDELQDHLFAHALDALQAQAARRERRTKTREVSETFTASVVAERRIPENATAVREAGASTEAGRSTPGSRSTDANLDAAAEAVRCESTAQPPTAPETTTEFLETPAAPPASPVSGAEEAAGETPEEAGLLEPEALPDRAAPVWQTRQRRNVEASASMRQRSVDGPDEEGEDERTRSLAPTSSESLPPLGTRSASSPRQRVLQRAQSLRVSGTSSVGSRSATASRLASYRSTAAATSVSRSTASQRPRASSGADAPVTSSRRAQTPTTCSTAASTHRGAHASLSSGAASGGGRATPSYMGATAASRSRRTAARTASRFAPSDNESSWHARSAEGAGELSLDESSRRSSDSVTSQRGGAGALSRSRRSAAGTRRPGTAVATGGSSASSAGVRRLTGAVTARQMLTSDESRGSVARSSQTHRSTLCHSSSEESVPRIRSLTRSTPHAASTATVLYSGLATSRGTVGSFSYRRAAARLQEQRRAACAAAAVRRAEAAAAAAAALAGEPPGSASRSQPSSDGYEDISRSQSPPARPSVLRSASMQLPPPAFMGSRRTAGVVGSPGSRGGVRFETQGSLPAMSLSLRRVASPESSSASPRSRLRDARETPEVPTLTLSSLHHSTTPRNPSQVHTLRSLEAAGQQRVVASPRERASAAPSSDEADSEQRTYRAASARGPCAGRSYAVVEADAGSSTGRYYGAGAVPLSSAASRRSVGVAGASEASARGYAGGAPARPHLSTNTSGWVPTWGQTLIDMGLVPSRATVGARPAASSYRRAEQDEERAGFGRSIGAESAERSPTLSTAAPGAASLTSASTATTMSPRRAAMSRSTSVTYGYQNARSMMAASARSPADARETHYRHPYRSATSHYHSYGGLEDYHLRGSDPGASFGVGASAGTVSRGFAHGPSAAADELEGHRGSMTARAAVARPGSYSAAGTLNSARAASTSPHLSSSRLPPRASTSALGGGAAAYGGGYARQEWRGYAGASSLSRSEGGQWAEAPAGPHAHRYDRRQHFQQQEEMDPRAVEAHHRRMEEEENERRGQMLQVLIDLLPTSEFNQERSANLSEEAKKCSICFEEYEHGEEQRRLPCTHVFHKNCIDMWLRRSFVCPICKHDLRSAFE</sequence>
<dbReference type="PANTHER" id="PTHR45931:SF3">
    <property type="entry name" value="RING ZINC FINGER-CONTAINING PROTEIN"/>
    <property type="match status" value="1"/>
</dbReference>
<feature type="compositionally biased region" description="Low complexity" evidence="5">
    <location>
        <begin position="1282"/>
        <end position="1295"/>
    </location>
</feature>
<dbReference type="PROSITE" id="PS50089">
    <property type="entry name" value="ZF_RING_2"/>
    <property type="match status" value="1"/>
</dbReference>
<name>A0A2A9ME41_BESBE</name>
<feature type="region of interest" description="Disordered" evidence="5">
    <location>
        <begin position="385"/>
        <end position="417"/>
    </location>
</feature>
<feature type="compositionally biased region" description="Basic and acidic residues" evidence="5">
    <location>
        <begin position="201"/>
        <end position="215"/>
    </location>
</feature>
<feature type="compositionally biased region" description="Low complexity" evidence="5">
    <location>
        <begin position="1067"/>
        <end position="1090"/>
    </location>
</feature>
<feature type="region of interest" description="Disordered" evidence="5">
    <location>
        <begin position="1683"/>
        <end position="1702"/>
    </location>
</feature>
<evidence type="ECO:0000256" key="4">
    <source>
        <dbReference type="PROSITE-ProRule" id="PRU00175"/>
    </source>
</evidence>
<gene>
    <name evidence="7" type="ORF">BESB_078680</name>
</gene>
<dbReference type="GO" id="GO:0061630">
    <property type="term" value="F:ubiquitin protein ligase activity"/>
    <property type="evidence" value="ECO:0007669"/>
    <property type="project" value="TreeGrafter"/>
</dbReference>
<feature type="region of interest" description="Disordered" evidence="5">
    <location>
        <begin position="748"/>
        <end position="1144"/>
    </location>
</feature>
<feature type="compositionally biased region" description="Low complexity" evidence="5">
    <location>
        <begin position="994"/>
        <end position="1005"/>
    </location>
</feature>
<feature type="compositionally biased region" description="Low complexity" evidence="5">
    <location>
        <begin position="1493"/>
        <end position="1522"/>
    </location>
</feature>
<evidence type="ECO:0000256" key="3">
    <source>
        <dbReference type="ARBA" id="ARBA00022833"/>
    </source>
</evidence>
<dbReference type="InterPro" id="IPR001841">
    <property type="entry name" value="Znf_RING"/>
</dbReference>
<feature type="compositionally biased region" description="Polar residues" evidence="5">
    <location>
        <begin position="892"/>
        <end position="908"/>
    </location>
</feature>
<dbReference type="Proteomes" id="UP000224006">
    <property type="component" value="Chromosome VII"/>
</dbReference>
<dbReference type="OrthoDB" id="1302410at2759"/>
<feature type="region of interest" description="Disordered" evidence="5">
    <location>
        <begin position="1634"/>
        <end position="1664"/>
    </location>
</feature>
<keyword evidence="1" id="KW-0479">Metal-binding</keyword>
<dbReference type="GeneID" id="40312795"/>
<feature type="compositionally biased region" description="Polar residues" evidence="5">
    <location>
        <begin position="763"/>
        <end position="775"/>
    </location>
</feature>
<comment type="caution">
    <text evidence="7">The sequence shown here is derived from an EMBL/GenBank/DDBJ whole genome shotgun (WGS) entry which is preliminary data.</text>
</comment>
<feature type="region of interest" description="Disordered" evidence="5">
    <location>
        <begin position="14"/>
        <end position="43"/>
    </location>
</feature>
<feature type="domain" description="RING-type" evidence="6">
    <location>
        <begin position="1768"/>
        <end position="1809"/>
    </location>
</feature>
<protein>
    <submittedName>
        <fullName evidence="7">Zinc finger, C3HC4 type (RING finger) domain-containing protein</fullName>
    </submittedName>
</protein>
<feature type="region of interest" description="Disordered" evidence="5">
    <location>
        <begin position="192"/>
        <end position="217"/>
    </location>
</feature>
<dbReference type="STRING" id="94643.A0A2A9ME41"/>
<feature type="compositionally biased region" description="Polar residues" evidence="5">
    <location>
        <begin position="1113"/>
        <end position="1126"/>
    </location>
</feature>
<dbReference type="InterPro" id="IPR051834">
    <property type="entry name" value="RING_finger_E3_ligase"/>
</dbReference>
<dbReference type="Gene3D" id="3.30.40.10">
    <property type="entry name" value="Zinc/RING finger domain, C3HC4 (zinc finger)"/>
    <property type="match status" value="1"/>
</dbReference>
<feature type="compositionally biased region" description="Low complexity" evidence="5">
    <location>
        <begin position="789"/>
        <end position="806"/>
    </location>
</feature>
<feature type="region of interest" description="Disordered" evidence="5">
    <location>
        <begin position="1461"/>
        <end position="1527"/>
    </location>
</feature>
<keyword evidence="2 4" id="KW-0863">Zinc-finger</keyword>
<feature type="compositionally biased region" description="Low complexity" evidence="5">
    <location>
        <begin position="1638"/>
        <end position="1659"/>
    </location>
</feature>
<evidence type="ECO:0000256" key="5">
    <source>
        <dbReference type="SAM" id="MobiDB-lite"/>
    </source>
</evidence>
<keyword evidence="3" id="KW-0862">Zinc</keyword>
<proteinExistence type="predicted"/>
<feature type="compositionally biased region" description="Polar residues" evidence="5">
    <location>
        <begin position="957"/>
        <end position="974"/>
    </location>
</feature>
<evidence type="ECO:0000313" key="7">
    <source>
        <dbReference type="EMBL" id="PFH33652.1"/>
    </source>
</evidence>
<feature type="compositionally biased region" description="Low complexity" evidence="5">
    <location>
        <begin position="909"/>
        <end position="944"/>
    </location>
</feature>
<dbReference type="GO" id="GO:0008270">
    <property type="term" value="F:zinc ion binding"/>
    <property type="evidence" value="ECO:0007669"/>
    <property type="project" value="UniProtKB-KW"/>
</dbReference>